<name>A0ACC0FZV2_9ERIC</name>
<accession>A0ACC0FZV2</accession>
<evidence type="ECO:0000313" key="1">
    <source>
        <dbReference type="EMBL" id="KAI7993918.1"/>
    </source>
</evidence>
<reference evidence="1 2" key="1">
    <citation type="journal article" date="2022" name="Plant J.">
        <title>Chromosome-level genome of Camellia lanceoleosa provides a valuable resource for understanding genome evolution and self-incompatibility.</title>
        <authorList>
            <person name="Gong W."/>
            <person name="Xiao S."/>
            <person name="Wang L."/>
            <person name="Liao Z."/>
            <person name="Chang Y."/>
            <person name="Mo W."/>
            <person name="Hu G."/>
            <person name="Li W."/>
            <person name="Zhao G."/>
            <person name="Zhu H."/>
            <person name="Hu X."/>
            <person name="Ji K."/>
            <person name="Xiang X."/>
            <person name="Song Q."/>
            <person name="Yuan D."/>
            <person name="Jin S."/>
            <person name="Zhang L."/>
        </authorList>
    </citation>
    <scope>NUCLEOTIDE SEQUENCE [LARGE SCALE GENOMIC DNA]</scope>
    <source>
        <strain evidence="1">SQ_2022a</strain>
    </source>
</reference>
<dbReference type="EMBL" id="CM045769">
    <property type="protein sequence ID" value="KAI7993918.1"/>
    <property type="molecule type" value="Genomic_DNA"/>
</dbReference>
<evidence type="ECO:0000313" key="2">
    <source>
        <dbReference type="Proteomes" id="UP001060215"/>
    </source>
</evidence>
<protein>
    <submittedName>
        <fullName evidence="1">Uncharacterized protein</fullName>
    </submittedName>
</protein>
<organism evidence="1 2">
    <name type="scientific">Camellia lanceoleosa</name>
    <dbReference type="NCBI Taxonomy" id="1840588"/>
    <lineage>
        <taxon>Eukaryota</taxon>
        <taxon>Viridiplantae</taxon>
        <taxon>Streptophyta</taxon>
        <taxon>Embryophyta</taxon>
        <taxon>Tracheophyta</taxon>
        <taxon>Spermatophyta</taxon>
        <taxon>Magnoliopsida</taxon>
        <taxon>eudicotyledons</taxon>
        <taxon>Gunneridae</taxon>
        <taxon>Pentapetalae</taxon>
        <taxon>asterids</taxon>
        <taxon>Ericales</taxon>
        <taxon>Theaceae</taxon>
        <taxon>Camellia</taxon>
    </lineage>
</organism>
<proteinExistence type="predicted"/>
<dbReference type="Proteomes" id="UP001060215">
    <property type="component" value="Chromosome 12"/>
</dbReference>
<keyword evidence="2" id="KW-1185">Reference proteome</keyword>
<gene>
    <name evidence="1" type="ORF">LOK49_LG11G00643</name>
</gene>
<comment type="caution">
    <text evidence="1">The sequence shown here is derived from an EMBL/GenBank/DDBJ whole genome shotgun (WGS) entry which is preliminary data.</text>
</comment>
<sequence length="93" mass="10697">MKLRMDQKMITTTTTTTTTKHDMKEDGYFGVAIHSQVKKIKQEMEKIKQPSLQQSEIRPVLRDITWQQQHQRRRSCSRSPLGLAATPISVGNS</sequence>